<dbReference type="InterPro" id="IPR018637">
    <property type="entry name" value="DUF2059"/>
</dbReference>
<evidence type="ECO:0000313" key="3">
    <source>
        <dbReference type="EMBL" id="MDT0677412.1"/>
    </source>
</evidence>
<dbReference type="Proteomes" id="UP001262582">
    <property type="component" value="Unassembled WGS sequence"/>
</dbReference>
<feature type="chain" id="PRO_5046000297" evidence="1">
    <location>
        <begin position="22"/>
        <end position="133"/>
    </location>
</feature>
<dbReference type="EMBL" id="JAVRHK010000009">
    <property type="protein sequence ID" value="MDT0677412.1"/>
    <property type="molecule type" value="Genomic_DNA"/>
</dbReference>
<accession>A0ABU3D795</accession>
<keyword evidence="1" id="KW-0732">Signal</keyword>
<sequence length="133" mass="15316">MKKTFLIALMLMLGLYGFSQEKNMQEKTIDLIKMTSGQQFEVMTEPVVKMIPEANQEAFKKELLTSMDELYAQIAEVYIENFTEEEIDKILAFYNTPVGEKMVGITPELTKKGMEIGQQWGMKLQPMIAKYSK</sequence>
<proteinExistence type="predicted"/>
<dbReference type="RefSeq" id="WP_311503756.1">
    <property type="nucleotide sequence ID" value="NZ_JAVRHK010000009.1"/>
</dbReference>
<feature type="signal peptide" evidence="1">
    <location>
        <begin position="1"/>
        <end position="21"/>
    </location>
</feature>
<comment type="caution">
    <text evidence="3">The sequence shown here is derived from an EMBL/GenBank/DDBJ whole genome shotgun (WGS) entry which is preliminary data.</text>
</comment>
<evidence type="ECO:0000313" key="4">
    <source>
        <dbReference type="Proteomes" id="UP001262582"/>
    </source>
</evidence>
<organism evidence="3 4">
    <name type="scientific">Autumnicola musiva</name>
    <dbReference type="NCBI Taxonomy" id="3075589"/>
    <lineage>
        <taxon>Bacteria</taxon>
        <taxon>Pseudomonadati</taxon>
        <taxon>Bacteroidota</taxon>
        <taxon>Flavobacteriia</taxon>
        <taxon>Flavobacteriales</taxon>
        <taxon>Flavobacteriaceae</taxon>
        <taxon>Autumnicola</taxon>
    </lineage>
</organism>
<evidence type="ECO:0000256" key="1">
    <source>
        <dbReference type="SAM" id="SignalP"/>
    </source>
</evidence>
<evidence type="ECO:0000259" key="2">
    <source>
        <dbReference type="Pfam" id="PF09832"/>
    </source>
</evidence>
<gene>
    <name evidence="3" type="ORF">RM539_12570</name>
</gene>
<dbReference type="Pfam" id="PF09832">
    <property type="entry name" value="DUF2059"/>
    <property type="match status" value="1"/>
</dbReference>
<reference evidence="3 4" key="1">
    <citation type="submission" date="2023-09" db="EMBL/GenBank/DDBJ databases">
        <authorList>
            <person name="Rey-Velasco X."/>
        </authorList>
    </citation>
    <scope>NUCLEOTIDE SEQUENCE [LARGE SCALE GENOMIC DNA]</scope>
    <source>
        <strain evidence="3 4">F117</strain>
    </source>
</reference>
<feature type="domain" description="DUF2059" evidence="2">
    <location>
        <begin position="69"/>
        <end position="126"/>
    </location>
</feature>
<name>A0ABU3D795_9FLAO</name>
<protein>
    <submittedName>
        <fullName evidence="3">DUF2059 domain-containing protein</fullName>
    </submittedName>
</protein>
<keyword evidence="4" id="KW-1185">Reference proteome</keyword>